<proteinExistence type="predicted"/>
<dbReference type="EMBL" id="VSRR010073412">
    <property type="protein sequence ID" value="MPC87063.1"/>
    <property type="molecule type" value="Genomic_DNA"/>
</dbReference>
<organism evidence="1 2">
    <name type="scientific">Portunus trituberculatus</name>
    <name type="common">Swimming crab</name>
    <name type="synonym">Neptunus trituberculatus</name>
    <dbReference type="NCBI Taxonomy" id="210409"/>
    <lineage>
        <taxon>Eukaryota</taxon>
        <taxon>Metazoa</taxon>
        <taxon>Ecdysozoa</taxon>
        <taxon>Arthropoda</taxon>
        <taxon>Crustacea</taxon>
        <taxon>Multicrustacea</taxon>
        <taxon>Malacostraca</taxon>
        <taxon>Eumalacostraca</taxon>
        <taxon>Eucarida</taxon>
        <taxon>Decapoda</taxon>
        <taxon>Pleocyemata</taxon>
        <taxon>Brachyura</taxon>
        <taxon>Eubrachyura</taxon>
        <taxon>Portunoidea</taxon>
        <taxon>Portunidae</taxon>
        <taxon>Portuninae</taxon>
        <taxon>Portunus</taxon>
    </lineage>
</organism>
<evidence type="ECO:0000313" key="2">
    <source>
        <dbReference type="Proteomes" id="UP000324222"/>
    </source>
</evidence>
<reference evidence="1 2" key="1">
    <citation type="submission" date="2019-05" db="EMBL/GenBank/DDBJ databases">
        <title>Another draft genome of Portunus trituberculatus and its Hox gene families provides insights of decapod evolution.</title>
        <authorList>
            <person name="Jeong J.-H."/>
            <person name="Song I."/>
            <person name="Kim S."/>
            <person name="Choi T."/>
            <person name="Kim D."/>
            <person name="Ryu S."/>
            <person name="Kim W."/>
        </authorList>
    </citation>
    <scope>NUCLEOTIDE SEQUENCE [LARGE SCALE GENOMIC DNA]</scope>
    <source>
        <tissue evidence="1">Muscle</tissue>
    </source>
</reference>
<comment type="caution">
    <text evidence="1">The sequence shown here is derived from an EMBL/GenBank/DDBJ whole genome shotgun (WGS) entry which is preliminary data.</text>
</comment>
<gene>
    <name evidence="1" type="ORF">E2C01_081912</name>
</gene>
<sequence length="88" mass="9725">MFPLHNPRPNKLPTGLAPSLLLLFLVNVEQTIHFKFIRVILIGILLGGVGRAMFPGMSCREGWGRRGKGRVAYTGYDDVTLMDAAVEL</sequence>
<accession>A0A5B7IXW0</accession>
<evidence type="ECO:0000313" key="1">
    <source>
        <dbReference type="EMBL" id="MPC87063.1"/>
    </source>
</evidence>
<dbReference type="Proteomes" id="UP000324222">
    <property type="component" value="Unassembled WGS sequence"/>
</dbReference>
<dbReference type="AlphaFoldDB" id="A0A5B7IXW0"/>
<keyword evidence="2" id="KW-1185">Reference proteome</keyword>
<name>A0A5B7IXW0_PORTR</name>
<protein>
    <submittedName>
        <fullName evidence="1">Uncharacterized protein</fullName>
    </submittedName>
</protein>